<dbReference type="EMBL" id="LJEB01000047">
    <property type="protein sequence ID" value="KPR55370.1"/>
    <property type="molecule type" value="Genomic_DNA"/>
</dbReference>
<feature type="transmembrane region" description="Helical" evidence="1">
    <location>
        <begin position="79"/>
        <end position="98"/>
    </location>
</feature>
<reference evidence="3" key="4">
    <citation type="journal article" date="2018" name="Genome Biol.">
        <title>SKESA: strategic k-mer extension for scrupulous assemblies.</title>
        <authorList>
            <person name="Souvorov A."/>
            <person name="Agarwala R."/>
            <person name="Lipman D.J."/>
        </authorList>
    </citation>
    <scope>NUCLEOTIDE SEQUENCE</scope>
    <source>
        <strain evidence="3">O50</strain>
    </source>
</reference>
<reference evidence="2 6" key="1">
    <citation type="submission" date="2013-10" db="EMBL/GenBank/DDBJ databases">
        <title>Antibiotic resistance diversity of beta-lactamase producers in the General Hospital Vienna.</title>
        <authorList>
            <person name="Barisic I."/>
            <person name="Mitteregger D."/>
            <person name="Hirschl A.M."/>
            <person name="Noehammer C."/>
            <person name="Wiesinger-Mayr H."/>
        </authorList>
    </citation>
    <scope>NUCLEOTIDE SEQUENCE [LARGE SCALE GENOMIC DNA]</scope>
    <source>
        <strain evidence="2 6">ISC11</strain>
    </source>
</reference>
<gene>
    <name evidence="5" type="ORF">AN672_11660</name>
    <name evidence="3" type="ORF">I9Y29_001865</name>
    <name evidence="4" type="ORF">I9Y29_005843</name>
</gene>
<dbReference type="EMBL" id="DACSXJ010000009">
    <property type="protein sequence ID" value="HAT3897446.1"/>
    <property type="molecule type" value="Genomic_DNA"/>
</dbReference>
<protein>
    <submittedName>
        <fullName evidence="3">YjeO family protein</fullName>
    </submittedName>
</protein>
<reference evidence="3" key="5">
    <citation type="submission" date="2020-09" db="EMBL/GenBank/DDBJ databases">
        <authorList>
            <consortium name="NCBI Pathogen Detection Project"/>
        </authorList>
    </citation>
    <scope>NUCLEOTIDE SEQUENCE</scope>
    <source>
        <strain evidence="3">O50</strain>
    </source>
</reference>
<evidence type="ECO:0000313" key="3">
    <source>
        <dbReference type="EMBL" id="HAT3897446.1"/>
    </source>
</evidence>
<evidence type="ECO:0000313" key="5">
    <source>
        <dbReference type="EMBL" id="KPR55370.1"/>
    </source>
</evidence>
<name>A0A0P8I553_CITFR</name>
<dbReference type="InterPro" id="IPR022553">
    <property type="entry name" value="DUF2645"/>
</dbReference>
<organism evidence="3">
    <name type="scientific">Citrobacter freundii</name>
    <dbReference type="NCBI Taxonomy" id="546"/>
    <lineage>
        <taxon>Bacteria</taxon>
        <taxon>Pseudomonadati</taxon>
        <taxon>Pseudomonadota</taxon>
        <taxon>Gammaproteobacteria</taxon>
        <taxon>Enterobacterales</taxon>
        <taxon>Enterobacteriaceae</taxon>
        <taxon>Citrobacter</taxon>
        <taxon>Citrobacter freundii complex</taxon>
    </lineage>
</organism>
<feature type="transmembrane region" description="Helical" evidence="1">
    <location>
        <begin position="55"/>
        <end position="73"/>
    </location>
</feature>
<evidence type="ECO:0000256" key="1">
    <source>
        <dbReference type="SAM" id="Phobius"/>
    </source>
</evidence>
<evidence type="ECO:0000313" key="7">
    <source>
        <dbReference type="Proteomes" id="UP000050520"/>
    </source>
</evidence>
<reference evidence="5 7" key="3">
    <citation type="journal article" date="2017" name="PLoS ONE">
        <title>Genomic and phenotypic characterisation of fluoroquinolone resistance mechanisms in Enterobacteriaceae in Durban, South Africa.</title>
        <authorList>
            <person name="Osei Sekyere J."/>
            <person name="Amoako D.G."/>
        </authorList>
    </citation>
    <scope>NUCLEOTIDE SEQUENCE [LARGE SCALE GENOMIC DNA]</scope>
    <source>
        <strain evidence="5 7">ST62:944112508</strain>
    </source>
</reference>
<accession>A0A0P8I553</accession>
<keyword evidence="1" id="KW-1133">Transmembrane helix</keyword>
<evidence type="ECO:0000313" key="4">
    <source>
        <dbReference type="EMBL" id="HAT3901300.1"/>
    </source>
</evidence>
<dbReference type="RefSeq" id="WP_003025555.1">
    <property type="nucleotide sequence ID" value="NZ_AP026940.1"/>
</dbReference>
<dbReference type="Pfam" id="PF10840">
    <property type="entry name" value="DUF2645"/>
    <property type="match status" value="1"/>
</dbReference>
<keyword evidence="1" id="KW-0812">Transmembrane</keyword>
<dbReference type="Proteomes" id="UP000050520">
    <property type="component" value="Unassembled WGS sequence"/>
</dbReference>
<evidence type="ECO:0000313" key="6">
    <source>
        <dbReference type="Proteomes" id="UP000019194"/>
    </source>
</evidence>
<dbReference type="Proteomes" id="UP000855471">
    <property type="component" value="Unassembled WGS sequence"/>
</dbReference>
<reference evidence="7" key="2">
    <citation type="submission" date="2015-09" db="EMBL/GenBank/DDBJ databases">
        <title>Prevalence of NDMs in South Africa.</title>
        <authorList>
            <person name="Osei Sekyere J."/>
            <person name="Govinden U."/>
            <person name="Essack S."/>
            <person name="Haldorsen B."/>
            <person name="Samuelsen O."/>
            <person name="Aasnaes B."/>
            <person name="Sundsfjord A."/>
        </authorList>
    </citation>
    <scope>NUCLEOTIDE SEQUENCE [LARGE SCALE GENOMIC DNA]</scope>
    <source>
        <strain evidence="7">ST62:944112508</strain>
    </source>
</reference>
<comment type="caution">
    <text evidence="3">The sequence shown here is derived from an EMBL/GenBank/DDBJ whole genome shotgun (WGS) entry which is preliminary data.</text>
</comment>
<proteinExistence type="predicted"/>
<dbReference type="GeneID" id="83644720"/>
<feature type="transmembrane region" description="Helical" evidence="1">
    <location>
        <begin position="6"/>
        <end position="23"/>
    </location>
</feature>
<dbReference type="EMBL" id="CBWP010000061">
    <property type="protein sequence ID" value="CDL39621.1"/>
    <property type="molecule type" value="Genomic_DNA"/>
</dbReference>
<dbReference type="EMBL" id="DACSXJ010000164">
    <property type="protein sequence ID" value="HAT3901300.1"/>
    <property type="molecule type" value="Genomic_DNA"/>
</dbReference>
<keyword evidence="1" id="KW-0472">Membrane</keyword>
<dbReference type="AlphaFoldDB" id="A0A0P8I553"/>
<sequence length="104" mass="12378">MNSKAISLNVIWGTVSFVLIIIFSTQDKEWFIDGLGVNNICDLMTYVESDDIRDAGIIFTLPLFIPYIYVIAYRKQRSFWQLLTVTVLVCFWLWRFFLRYQFCL</sequence>
<dbReference type="Proteomes" id="UP000019194">
    <property type="component" value="Unassembled WGS sequence"/>
</dbReference>
<evidence type="ECO:0000313" key="2">
    <source>
        <dbReference type="EMBL" id="CDL39621.1"/>
    </source>
</evidence>